<sequence length="312" mass="33452">MKKGTVGILLKTLPFLGIRFGIYVVTAIAAMLWLGILIFISGAIGSPQVAAILFLLGIAGIFGIVKAAGHFVLYFLKAAHIAVITEYLTTGNMPEKGQVKYGIEKVKSNIGAAASVAVLDILIRGAVRQVIRIFNTIGSFLSIIPGAAFIIRLFNLVVETACNYIDECILGYIFVSRENNPEANIWKTSADGIVLYAQNWKAIGVGAVKTVLMLWVLKAILYIVSFALFASSLNMGFFGVLFIALVVWALNKAIIDPLATVNMAKAYFAAIEQNPVPAVDLYEKVSNASSKFRQILDNAGSAAGGMAQPTNI</sequence>
<feature type="transmembrane region" description="Helical" evidence="1">
    <location>
        <begin position="236"/>
        <end position="255"/>
    </location>
</feature>
<feature type="transmembrane region" description="Helical" evidence="1">
    <location>
        <begin position="20"/>
        <end position="40"/>
    </location>
</feature>
<evidence type="ECO:0000313" key="2">
    <source>
        <dbReference type="EMBL" id="PQQ67967.1"/>
    </source>
</evidence>
<protein>
    <submittedName>
        <fullName evidence="2">Uncharacterized protein</fullName>
    </submittedName>
</protein>
<dbReference type="Proteomes" id="UP000239720">
    <property type="component" value="Unassembled WGS sequence"/>
</dbReference>
<keyword evidence="1" id="KW-1133">Transmembrane helix</keyword>
<dbReference type="RefSeq" id="WP_105368540.1">
    <property type="nucleotide sequence ID" value="NZ_JAAYER010000048.1"/>
</dbReference>
<evidence type="ECO:0000313" key="3">
    <source>
        <dbReference type="Proteomes" id="UP000239720"/>
    </source>
</evidence>
<dbReference type="OrthoDB" id="2003838at2"/>
<feature type="transmembrane region" description="Helical" evidence="1">
    <location>
        <begin position="211"/>
        <end position="230"/>
    </location>
</feature>
<name>A0A2S8RDT1_9FIRM</name>
<organism evidence="2 3">
    <name type="scientific">Acetivibrio saccincola</name>
    <dbReference type="NCBI Taxonomy" id="1677857"/>
    <lineage>
        <taxon>Bacteria</taxon>
        <taxon>Bacillati</taxon>
        <taxon>Bacillota</taxon>
        <taxon>Clostridia</taxon>
        <taxon>Eubacteriales</taxon>
        <taxon>Oscillospiraceae</taxon>
        <taxon>Acetivibrio</taxon>
    </lineage>
</organism>
<reference evidence="2 3" key="1">
    <citation type="journal article" date="2018" name="Syst. Appl. Microbiol.">
        <title>Characterization and high-quality draft genome sequence of Herbivorax saccincola A7, an anaerobic, alkaliphilic, thermophilic, cellulolytic, and xylanolytic bacterium.</title>
        <authorList>
            <person name="Aikawa S."/>
            <person name="Baramee S."/>
            <person name="Sermsathanaswadi J."/>
            <person name="Thianheng P."/>
            <person name="Tachaapaikoon C."/>
            <person name="Shikata A."/>
            <person name="Waeonukul R."/>
            <person name="Pason P."/>
            <person name="Ratanakhanokchai K."/>
            <person name="Kosugi A."/>
        </authorList>
    </citation>
    <scope>NUCLEOTIDE SEQUENCE [LARGE SCALE GENOMIC DNA]</scope>
    <source>
        <strain evidence="2 3">A7</strain>
    </source>
</reference>
<gene>
    <name evidence="2" type="ORF">B9R14_15150</name>
</gene>
<dbReference type="AlphaFoldDB" id="A0A2S8RDT1"/>
<keyword evidence="1" id="KW-0472">Membrane</keyword>
<proteinExistence type="predicted"/>
<accession>A0A2S8RDT1</accession>
<dbReference type="EMBL" id="NEMB01000003">
    <property type="protein sequence ID" value="PQQ67967.1"/>
    <property type="molecule type" value="Genomic_DNA"/>
</dbReference>
<feature type="transmembrane region" description="Helical" evidence="1">
    <location>
        <begin position="133"/>
        <end position="154"/>
    </location>
</feature>
<feature type="transmembrane region" description="Helical" evidence="1">
    <location>
        <begin position="47"/>
        <end position="65"/>
    </location>
</feature>
<keyword evidence="1" id="KW-0812">Transmembrane</keyword>
<evidence type="ECO:0000256" key="1">
    <source>
        <dbReference type="SAM" id="Phobius"/>
    </source>
</evidence>
<comment type="caution">
    <text evidence="2">The sequence shown here is derived from an EMBL/GenBank/DDBJ whole genome shotgun (WGS) entry which is preliminary data.</text>
</comment>